<evidence type="ECO:0008006" key="8">
    <source>
        <dbReference type="Google" id="ProtNLM"/>
    </source>
</evidence>
<dbReference type="PANTHER" id="PTHR11999">
    <property type="entry name" value="GROUP II PYRIDOXAL-5-PHOSPHATE DECARBOXYLASE"/>
    <property type="match status" value="1"/>
</dbReference>
<dbReference type="GO" id="GO:0030170">
    <property type="term" value="F:pyridoxal phosphate binding"/>
    <property type="evidence" value="ECO:0007669"/>
    <property type="project" value="InterPro"/>
</dbReference>
<dbReference type="AlphaFoldDB" id="W2TZ39"/>
<dbReference type="GO" id="GO:0006520">
    <property type="term" value="P:amino acid metabolic process"/>
    <property type="evidence" value="ECO:0007669"/>
    <property type="project" value="InterPro"/>
</dbReference>
<evidence type="ECO:0000256" key="4">
    <source>
        <dbReference type="ARBA" id="ARBA00023239"/>
    </source>
</evidence>
<evidence type="ECO:0000256" key="1">
    <source>
        <dbReference type="ARBA" id="ARBA00001933"/>
    </source>
</evidence>
<dbReference type="InterPro" id="IPR002129">
    <property type="entry name" value="PyrdxlP-dep_de-COase"/>
</dbReference>
<keyword evidence="7" id="KW-1185">Reference proteome</keyword>
<dbReference type="KEGG" id="nai:NECAME_16408"/>
<dbReference type="Gene3D" id="3.40.640.10">
    <property type="entry name" value="Type I PLP-dependent aspartate aminotransferase-like (Major domain)"/>
    <property type="match status" value="1"/>
</dbReference>
<dbReference type="GO" id="GO:0005737">
    <property type="term" value="C:cytoplasm"/>
    <property type="evidence" value="ECO:0007669"/>
    <property type="project" value="TreeGrafter"/>
</dbReference>
<comment type="cofactor">
    <cofactor evidence="1 5">
        <name>pyridoxal 5'-phosphate</name>
        <dbReference type="ChEBI" id="CHEBI:597326"/>
    </cofactor>
</comment>
<dbReference type="OrthoDB" id="639767at2759"/>
<dbReference type="EMBL" id="KI657576">
    <property type="protein sequence ID" value="ETN86326.1"/>
    <property type="molecule type" value="Genomic_DNA"/>
</dbReference>
<dbReference type="SUPFAM" id="SSF53383">
    <property type="entry name" value="PLP-dependent transferases"/>
    <property type="match status" value="1"/>
</dbReference>
<accession>W2TZ39</accession>
<evidence type="ECO:0000313" key="7">
    <source>
        <dbReference type="Proteomes" id="UP000053676"/>
    </source>
</evidence>
<dbReference type="Gene3D" id="1.20.1340.10">
    <property type="entry name" value="dopa decarboxylase, N-terminal domain"/>
    <property type="match status" value="1"/>
</dbReference>
<dbReference type="Proteomes" id="UP000053676">
    <property type="component" value="Unassembled WGS sequence"/>
</dbReference>
<dbReference type="InterPro" id="IPR015424">
    <property type="entry name" value="PyrdxlP-dep_Trfase"/>
</dbReference>
<proteinExistence type="inferred from homology"/>
<evidence type="ECO:0000256" key="5">
    <source>
        <dbReference type="RuleBase" id="RU000382"/>
    </source>
</evidence>
<name>W2TZ39_NECAM</name>
<dbReference type="GO" id="GO:0019752">
    <property type="term" value="P:carboxylic acid metabolic process"/>
    <property type="evidence" value="ECO:0007669"/>
    <property type="project" value="InterPro"/>
</dbReference>
<dbReference type="PANTHER" id="PTHR11999:SF70">
    <property type="entry name" value="MIP05841P"/>
    <property type="match status" value="1"/>
</dbReference>
<evidence type="ECO:0000256" key="3">
    <source>
        <dbReference type="ARBA" id="ARBA00022898"/>
    </source>
</evidence>
<reference evidence="7" key="1">
    <citation type="journal article" date="2014" name="Nat. Genet.">
        <title>Genome of the human hookworm Necator americanus.</title>
        <authorList>
            <person name="Tang Y.T."/>
            <person name="Gao X."/>
            <person name="Rosa B.A."/>
            <person name="Abubucker S."/>
            <person name="Hallsworth-Pepin K."/>
            <person name="Martin J."/>
            <person name="Tyagi R."/>
            <person name="Heizer E."/>
            <person name="Zhang X."/>
            <person name="Bhonagiri-Palsikar V."/>
            <person name="Minx P."/>
            <person name="Warren W.C."/>
            <person name="Wang Q."/>
            <person name="Zhan B."/>
            <person name="Hotez P.J."/>
            <person name="Sternberg P.W."/>
            <person name="Dougall A."/>
            <person name="Gaze S.T."/>
            <person name="Mulvenna J."/>
            <person name="Sotillo J."/>
            <person name="Ranganathan S."/>
            <person name="Rabelo E.M."/>
            <person name="Wilson R.K."/>
            <person name="Felgner P.L."/>
            <person name="Bethony J."/>
            <person name="Hawdon J.M."/>
            <person name="Gasser R.B."/>
            <person name="Loukas A."/>
            <person name="Mitreva M."/>
        </authorList>
    </citation>
    <scope>NUCLEOTIDE SEQUENCE [LARGE SCALE GENOMIC DNA]</scope>
</reference>
<sequence length="157" mass="18410">MQIKWKRNGKKANIKAIVNNEQQYRQNTPKGQWRPLSQQSNNWTYFIFPDLSPGFLYRTMPRFAPANPEPFTAICEDLKRKILPGMTHWQHPRFYAYFPAGRRYPDVLAEIVTSAMAFNVFSWESCPSLNELEHAIVNWVGRAFGLPEAFLFQRGLR</sequence>
<keyword evidence="4 5" id="KW-0456">Lyase</keyword>
<evidence type="ECO:0000313" key="6">
    <source>
        <dbReference type="EMBL" id="ETN86326.1"/>
    </source>
</evidence>
<dbReference type="GO" id="GO:0016831">
    <property type="term" value="F:carboxy-lyase activity"/>
    <property type="evidence" value="ECO:0007669"/>
    <property type="project" value="UniProtKB-KW"/>
</dbReference>
<comment type="similarity">
    <text evidence="5">Belongs to the group II decarboxylase family.</text>
</comment>
<gene>
    <name evidence="6" type="ORF">NECAME_16408</name>
</gene>
<protein>
    <recommendedName>
        <fullName evidence="8">Pyridoxal-dependent decarboxylase domain protein</fullName>
    </recommendedName>
</protein>
<dbReference type="PRINTS" id="PR00800">
    <property type="entry name" value="YHDCRBOXLASE"/>
</dbReference>
<keyword evidence="3 5" id="KW-0663">Pyridoxal phosphate</keyword>
<dbReference type="InterPro" id="IPR015421">
    <property type="entry name" value="PyrdxlP-dep_Trfase_major"/>
</dbReference>
<dbReference type="InterPro" id="IPR010977">
    <property type="entry name" value="Aromatic_deC"/>
</dbReference>
<organism evidence="6 7">
    <name type="scientific">Necator americanus</name>
    <name type="common">Human hookworm</name>
    <dbReference type="NCBI Taxonomy" id="51031"/>
    <lineage>
        <taxon>Eukaryota</taxon>
        <taxon>Metazoa</taxon>
        <taxon>Ecdysozoa</taxon>
        <taxon>Nematoda</taxon>
        <taxon>Chromadorea</taxon>
        <taxon>Rhabditida</taxon>
        <taxon>Rhabditina</taxon>
        <taxon>Rhabditomorpha</taxon>
        <taxon>Strongyloidea</taxon>
        <taxon>Ancylostomatidae</taxon>
        <taxon>Bunostominae</taxon>
        <taxon>Necator</taxon>
    </lineage>
</organism>
<dbReference type="Pfam" id="PF00282">
    <property type="entry name" value="Pyridoxal_deC"/>
    <property type="match status" value="1"/>
</dbReference>
<keyword evidence="2" id="KW-0210">Decarboxylase</keyword>
<dbReference type="STRING" id="51031.W2TZ39"/>
<evidence type="ECO:0000256" key="2">
    <source>
        <dbReference type="ARBA" id="ARBA00022793"/>
    </source>
</evidence>